<reference evidence="2 3" key="1">
    <citation type="submission" date="2014-04" db="EMBL/GenBank/DDBJ databases">
        <title>The Genome Sequence of Thermoanaerobaculum aquaticum MP-01, The First Cultivated Group 23 Acidobacterium.</title>
        <authorList>
            <person name="Stamps B.W."/>
            <person name="Losey N.A."/>
            <person name="Lawson P.A."/>
            <person name="Stevenson B.S."/>
        </authorList>
    </citation>
    <scope>NUCLEOTIDE SEQUENCE [LARGE SCALE GENOMIC DNA]</scope>
    <source>
        <strain evidence="2 3">MP-01</strain>
    </source>
</reference>
<proteinExistence type="predicted"/>
<name>A0A062Y0A7_9BACT</name>
<organism evidence="2 3">
    <name type="scientific">Thermoanaerobaculum aquaticum</name>
    <dbReference type="NCBI Taxonomy" id="1312852"/>
    <lineage>
        <taxon>Bacteria</taxon>
        <taxon>Pseudomonadati</taxon>
        <taxon>Acidobacteriota</taxon>
        <taxon>Thermoanaerobaculia</taxon>
        <taxon>Thermoanaerobaculales</taxon>
        <taxon>Thermoanaerobaculaceae</taxon>
        <taxon>Thermoanaerobaculum</taxon>
    </lineage>
</organism>
<feature type="transmembrane region" description="Helical" evidence="1">
    <location>
        <begin position="348"/>
        <end position="370"/>
    </location>
</feature>
<dbReference type="STRING" id="1312852.EG19_02190"/>
<keyword evidence="1" id="KW-0812">Transmembrane</keyword>
<feature type="transmembrane region" description="Helical" evidence="1">
    <location>
        <begin position="251"/>
        <end position="274"/>
    </location>
</feature>
<feature type="transmembrane region" description="Helical" evidence="1">
    <location>
        <begin position="153"/>
        <end position="173"/>
    </location>
</feature>
<dbReference type="AlphaFoldDB" id="A0A062Y0A7"/>
<dbReference type="Proteomes" id="UP000027284">
    <property type="component" value="Unassembled WGS sequence"/>
</dbReference>
<feature type="transmembrane region" description="Helical" evidence="1">
    <location>
        <begin position="317"/>
        <end position="342"/>
    </location>
</feature>
<sequence length="408" mass="43411">MAWQRAVKVAVVVAPMVVAGFVVPTREPAGPPAWAVQRAESQGPSLGVLWGKLRAFSREAQGWRLFYQPAHGAWVVTVRVPDLQRPERPSLEAASWLPGGRLSVSAVRRLSGEEPLGFVEGLARRDWWLREGMVVGTLLVGKPPARKALAPAVSWPLEVAAGLLLAGAVARRIRPQPRALGLRRAVMLGCVFLVFAVMGASRWAWPVFAPGVRPFVSLLLFQAFATLVLATVAASAFVLPAFAHKPSWWSLGLGFCGGWVMGLWTAPHWAVVAAAVPSRWILMLAAPVVAGYLADLAAAGGRLLLSPLRRLAPWMAVVAAGAGLAVGGWGAALAALLLVTAWPPAQAFWFATALVFGFLPGAWWGSVGWWGPLRDSVLLSLLVWAGLLVWALAERRSASAKATIAGCA</sequence>
<comment type="caution">
    <text evidence="2">The sequence shown here is derived from an EMBL/GenBank/DDBJ whole genome shotgun (WGS) entry which is preliminary data.</text>
</comment>
<accession>A0A062Y0A7</accession>
<keyword evidence="1" id="KW-0472">Membrane</keyword>
<feature type="transmembrane region" description="Helical" evidence="1">
    <location>
        <begin position="217"/>
        <end position="239"/>
    </location>
</feature>
<dbReference type="RefSeq" id="WP_038048752.1">
    <property type="nucleotide sequence ID" value="NZ_JMFG01000016.1"/>
</dbReference>
<gene>
    <name evidence="2" type="ORF">EG19_02190</name>
</gene>
<feature type="transmembrane region" description="Helical" evidence="1">
    <location>
        <begin position="185"/>
        <end position="205"/>
    </location>
</feature>
<evidence type="ECO:0000313" key="2">
    <source>
        <dbReference type="EMBL" id="KDA53801.1"/>
    </source>
</evidence>
<feature type="transmembrane region" description="Helical" evidence="1">
    <location>
        <begin position="280"/>
        <end position="305"/>
    </location>
</feature>
<keyword evidence="1" id="KW-1133">Transmembrane helix</keyword>
<evidence type="ECO:0000256" key="1">
    <source>
        <dbReference type="SAM" id="Phobius"/>
    </source>
</evidence>
<feature type="transmembrane region" description="Helical" evidence="1">
    <location>
        <begin position="377"/>
        <end position="393"/>
    </location>
</feature>
<dbReference type="EMBL" id="JMFG01000016">
    <property type="protein sequence ID" value="KDA53801.1"/>
    <property type="molecule type" value="Genomic_DNA"/>
</dbReference>
<keyword evidence="3" id="KW-1185">Reference proteome</keyword>
<protein>
    <submittedName>
        <fullName evidence="2">Uncharacterized protein</fullName>
    </submittedName>
</protein>
<evidence type="ECO:0000313" key="3">
    <source>
        <dbReference type="Proteomes" id="UP000027284"/>
    </source>
</evidence>